<keyword evidence="2" id="KW-1185">Reference proteome</keyword>
<accession>A0ABT2W0E8</accession>
<dbReference type="PROSITE" id="PS51257">
    <property type="entry name" value="PROKAR_LIPOPROTEIN"/>
    <property type="match status" value="1"/>
</dbReference>
<protein>
    <recommendedName>
        <fullName evidence="3">Lipoprotein</fullName>
    </recommendedName>
</protein>
<dbReference type="Proteomes" id="UP001208649">
    <property type="component" value="Unassembled WGS sequence"/>
</dbReference>
<evidence type="ECO:0008006" key="3">
    <source>
        <dbReference type="Google" id="ProtNLM"/>
    </source>
</evidence>
<organism evidence="1 2">
    <name type="scientific">Chryseobacterium edaphi</name>
    <dbReference type="NCBI Taxonomy" id="2976532"/>
    <lineage>
        <taxon>Bacteria</taxon>
        <taxon>Pseudomonadati</taxon>
        <taxon>Bacteroidota</taxon>
        <taxon>Flavobacteriia</taxon>
        <taxon>Flavobacteriales</taxon>
        <taxon>Weeksellaceae</taxon>
        <taxon>Chryseobacterium group</taxon>
        <taxon>Chryseobacterium</taxon>
    </lineage>
</organism>
<evidence type="ECO:0000313" key="2">
    <source>
        <dbReference type="Proteomes" id="UP001208649"/>
    </source>
</evidence>
<reference evidence="2" key="1">
    <citation type="submission" date="2023-07" db="EMBL/GenBank/DDBJ databases">
        <title>Chryseobacterium sp. strain PBS4-4 Genome sequencing and assembly.</title>
        <authorList>
            <person name="Jung Y."/>
        </authorList>
    </citation>
    <scope>NUCLEOTIDE SEQUENCE [LARGE SCALE GENOMIC DNA]</scope>
    <source>
        <strain evidence="2">PBS4-4</strain>
    </source>
</reference>
<comment type="caution">
    <text evidence="1">The sequence shown here is derived from an EMBL/GenBank/DDBJ whole genome shotgun (WGS) entry which is preliminary data.</text>
</comment>
<dbReference type="RefSeq" id="WP_263000910.1">
    <property type="nucleotide sequence ID" value="NZ_JAOTEM010000001.1"/>
</dbReference>
<evidence type="ECO:0000313" key="1">
    <source>
        <dbReference type="EMBL" id="MCU7615716.1"/>
    </source>
</evidence>
<dbReference type="EMBL" id="JAOTEM010000001">
    <property type="protein sequence ID" value="MCU7615716.1"/>
    <property type="molecule type" value="Genomic_DNA"/>
</dbReference>
<gene>
    <name evidence="1" type="ORF">NZ698_00780</name>
</gene>
<proteinExistence type="predicted"/>
<sequence>MTKKYLFILFISFFLLQSCENKEKQQQLTERETKLLEKEKLFAQKESEYQTLLKMRDSIFKKKDSIQIVLWPQEISGAWSGKVICTESNCSDYAVGDQRVDNWEFDSDSIQLSTKIINNSNLIRTYIGKFENNEVKLNYKTDSTAKKNVEMNILLNEISSNKIRGIRTVTVDNNCTARFSVELTRIQK</sequence>
<name>A0ABT2W0E8_9FLAO</name>